<dbReference type="Proteomes" id="UP000053105">
    <property type="component" value="Unassembled WGS sequence"/>
</dbReference>
<organism evidence="2 3">
    <name type="scientific">Melipona quadrifasciata</name>
    <dbReference type="NCBI Taxonomy" id="166423"/>
    <lineage>
        <taxon>Eukaryota</taxon>
        <taxon>Metazoa</taxon>
        <taxon>Ecdysozoa</taxon>
        <taxon>Arthropoda</taxon>
        <taxon>Hexapoda</taxon>
        <taxon>Insecta</taxon>
        <taxon>Pterygota</taxon>
        <taxon>Neoptera</taxon>
        <taxon>Endopterygota</taxon>
        <taxon>Hymenoptera</taxon>
        <taxon>Apocrita</taxon>
        <taxon>Aculeata</taxon>
        <taxon>Apoidea</taxon>
        <taxon>Anthophila</taxon>
        <taxon>Apidae</taxon>
        <taxon>Melipona</taxon>
    </lineage>
</organism>
<evidence type="ECO:0000313" key="2">
    <source>
        <dbReference type="EMBL" id="KOX69647.1"/>
    </source>
</evidence>
<accession>A0A0M8ZRT0</accession>
<feature type="region of interest" description="Disordered" evidence="1">
    <location>
        <begin position="142"/>
        <end position="165"/>
    </location>
</feature>
<name>A0A0M8ZRT0_9HYME</name>
<keyword evidence="3" id="KW-1185">Reference proteome</keyword>
<evidence type="ECO:0000313" key="3">
    <source>
        <dbReference type="Proteomes" id="UP000053105"/>
    </source>
</evidence>
<evidence type="ECO:0000256" key="1">
    <source>
        <dbReference type="SAM" id="MobiDB-lite"/>
    </source>
</evidence>
<dbReference type="AlphaFoldDB" id="A0A0M8ZRT0"/>
<dbReference type="EMBL" id="KQ435884">
    <property type="protein sequence ID" value="KOX69647.1"/>
    <property type="molecule type" value="Genomic_DNA"/>
</dbReference>
<gene>
    <name evidence="2" type="ORF">WN51_06533</name>
</gene>
<reference evidence="2 3" key="1">
    <citation type="submission" date="2015-07" db="EMBL/GenBank/DDBJ databases">
        <title>The genome of Melipona quadrifasciata.</title>
        <authorList>
            <person name="Pan H."/>
            <person name="Kapheim K."/>
        </authorList>
    </citation>
    <scope>NUCLEOTIDE SEQUENCE [LARGE SCALE GENOMIC DNA]</scope>
    <source>
        <strain evidence="2">0111107301</strain>
        <tissue evidence="2">Whole body</tissue>
    </source>
</reference>
<proteinExistence type="predicted"/>
<protein>
    <submittedName>
        <fullName evidence="2">Uncharacterized protein</fullName>
    </submittedName>
</protein>
<sequence length="165" mass="18357">MKEWWNARQIIKEMFLARGHNPDCSINIPTTWTQVTVSAGPLMGPTVNTTRQHPLSDPLRGKDVTRVTFLEGLVFDSPRLVSAQSAVIYCVWRKHNPDCSINIPTTWTQVTVSAGPLMGPTVNTTRQHPLSDPLRGKDITTPAFRSLEGKGHSESQGIKELTPMR</sequence>